<dbReference type="InterPro" id="IPR011008">
    <property type="entry name" value="Dimeric_a/b-barrel"/>
</dbReference>
<feature type="domain" description="DUF1330" evidence="1">
    <location>
        <begin position="2"/>
        <end position="94"/>
    </location>
</feature>
<dbReference type="PANTHER" id="PTHR41521:SF4">
    <property type="entry name" value="BLR0684 PROTEIN"/>
    <property type="match status" value="1"/>
</dbReference>
<reference evidence="2 3" key="1">
    <citation type="submission" date="2015-05" db="EMBL/GenBank/DDBJ databases">
        <title>Photobacterium galathea sp. nov.</title>
        <authorList>
            <person name="Machado H."/>
            <person name="Gram L."/>
        </authorList>
    </citation>
    <scope>NUCLEOTIDE SEQUENCE [LARGE SCALE GENOMIC DNA]</scope>
    <source>
        <strain evidence="2 3">DSM 22954</strain>
    </source>
</reference>
<organism evidence="2 3">
    <name type="scientific">Photobacterium ganghwense</name>
    <dbReference type="NCBI Taxonomy" id="320778"/>
    <lineage>
        <taxon>Bacteria</taxon>
        <taxon>Pseudomonadati</taxon>
        <taxon>Pseudomonadota</taxon>
        <taxon>Gammaproteobacteria</taxon>
        <taxon>Vibrionales</taxon>
        <taxon>Vibrionaceae</taxon>
        <taxon>Photobacterium</taxon>
    </lineage>
</organism>
<evidence type="ECO:0000259" key="1">
    <source>
        <dbReference type="Pfam" id="PF07045"/>
    </source>
</evidence>
<keyword evidence="3" id="KW-1185">Reference proteome</keyword>
<sequence>MKGYWIAHVTVHHPEKYRSYTDLAPAAFQQFNGQLLARGGRFTQLEGNEHQRNVIIEFPSFEQALNCYHSDSYQKAKVHRAGIATAQVVIVEGV</sequence>
<accession>A0A0J1HEI5</accession>
<gene>
    <name evidence="2" type="ORF">ABT57_10245</name>
</gene>
<dbReference type="Gene3D" id="3.30.70.100">
    <property type="match status" value="1"/>
</dbReference>
<dbReference type="Pfam" id="PF07045">
    <property type="entry name" value="DUF1330"/>
    <property type="match status" value="1"/>
</dbReference>
<dbReference type="InterPro" id="IPR010753">
    <property type="entry name" value="DUF1330"/>
</dbReference>
<name>A0A0J1HEI5_9GAMM</name>
<comment type="caution">
    <text evidence="2">The sequence shown here is derived from an EMBL/GenBank/DDBJ whole genome shotgun (WGS) entry which is preliminary data.</text>
</comment>
<dbReference type="RefSeq" id="WP_047885116.1">
    <property type="nucleotide sequence ID" value="NZ_CP071326.1"/>
</dbReference>
<dbReference type="EMBL" id="LDOU01000007">
    <property type="protein sequence ID" value="KLV10028.1"/>
    <property type="molecule type" value="Genomic_DNA"/>
</dbReference>
<dbReference type="OrthoDB" id="9806380at2"/>
<dbReference type="PATRIC" id="fig|320778.3.peg.2232"/>
<dbReference type="Proteomes" id="UP000035909">
    <property type="component" value="Unassembled WGS sequence"/>
</dbReference>
<dbReference type="AlphaFoldDB" id="A0A0J1HEI5"/>
<evidence type="ECO:0000313" key="3">
    <source>
        <dbReference type="Proteomes" id="UP000035909"/>
    </source>
</evidence>
<dbReference type="STRING" id="320778.ABT57_10245"/>
<proteinExistence type="predicted"/>
<evidence type="ECO:0000313" key="2">
    <source>
        <dbReference type="EMBL" id="KLV10028.1"/>
    </source>
</evidence>
<protein>
    <recommendedName>
        <fullName evidence="1">DUF1330 domain-containing protein</fullName>
    </recommendedName>
</protein>
<dbReference type="PANTHER" id="PTHR41521">
    <property type="match status" value="1"/>
</dbReference>
<dbReference type="SUPFAM" id="SSF54909">
    <property type="entry name" value="Dimeric alpha+beta barrel"/>
    <property type="match status" value="1"/>
</dbReference>